<keyword evidence="2" id="KW-1185">Reference proteome</keyword>
<dbReference type="RefSeq" id="XP_040882555.1">
    <property type="nucleotide sequence ID" value="XM_041024363.1"/>
</dbReference>
<dbReference type="HOGENOM" id="CLU_1651791_0_0_1"/>
<reference evidence="1 2" key="1">
    <citation type="journal article" date="2014" name="BMC Genomics">
        <title>Genome sequencing of four Aureobasidium pullulans varieties: biotechnological potential, stress tolerance, and description of new species.</title>
        <authorList>
            <person name="Gostin Ar C."/>
            <person name="Ohm R.A."/>
            <person name="Kogej T."/>
            <person name="Sonjak S."/>
            <person name="Turk M."/>
            <person name="Zajc J."/>
            <person name="Zalar P."/>
            <person name="Grube M."/>
            <person name="Sun H."/>
            <person name="Han J."/>
            <person name="Sharma A."/>
            <person name="Chiniquy J."/>
            <person name="Ngan C.Y."/>
            <person name="Lipzen A."/>
            <person name="Barry K."/>
            <person name="Grigoriev I.V."/>
            <person name="Gunde-Cimerman N."/>
        </authorList>
    </citation>
    <scope>NUCLEOTIDE SEQUENCE [LARGE SCALE GENOMIC DNA]</scope>
    <source>
        <strain evidence="1 2">CBS 110374</strain>
    </source>
</reference>
<gene>
    <name evidence="1" type="ORF">M437DRAFT_64129</name>
</gene>
<evidence type="ECO:0000313" key="2">
    <source>
        <dbReference type="Proteomes" id="UP000030672"/>
    </source>
</evidence>
<evidence type="ECO:0000313" key="1">
    <source>
        <dbReference type="EMBL" id="KEQ65532.1"/>
    </source>
</evidence>
<name>A0A074W6I8_AURM1</name>
<accession>A0A074W6I8</accession>
<dbReference type="EMBL" id="KL584827">
    <property type="protein sequence ID" value="KEQ65532.1"/>
    <property type="molecule type" value="Genomic_DNA"/>
</dbReference>
<sequence length="160" mass="18012">MNPTPVSIQGLFASGTPTSCFVYTDGSRRCGYAIPQRNLELARGIWNAMAAGANATWVNEEIEKLAAYCLCKRRHQDLRTETANTWRTQYLALSHAYRQEAAAGLHTVPLPDTTTATTLADEIKTDMYNLFNRHQQEYEDVTQSFARKKSQPDVEMSDAF</sequence>
<protein>
    <submittedName>
        <fullName evidence="1">Uncharacterized protein</fullName>
    </submittedName>
</protein>
<dbReference type="Proteomes" id="UP000030672">
    <property type="component" value="Unassembled WGS sequence"/>
</dbReference>
<dbReference type="AlphaFoldDB" id="A0A074W6I8"/>
<dbReference type="GeneID" id="63917736"/>
<organism evidence="1 2">
    <name type="scientific">Aureobasidium melanogenum (strain CBS 110374)</name>
    <name type="common">Aureobasidium pullulans var. melanogenum</name>
    <dbReference type="NCBI Taxonomy" id="1043003"/>
    <lineage>
        <taxon>Eukaryota</taxon>
        <taxon>Fungi</taxon>
        <taxon>Dikarya</taxon>
        <taxon>Ascomycota</taxon>
        <taxon>Pezizomycotina</taxon>
        <taxon>Dothideomycetes</taxon>
        <taxon>Dothideomycetidae</taxon>
        <taxon>Dothideales</taxon>
        <taxon>Saccotheciaceae</taxon>
        <taxon>Aureobasidium</taxon>
    </lineage>
</organism>
<proteinExistence type="predicted"/>